<evidence type="ECO:0008006" key="3">
    <source>
        <dbReference type="Google" id="ProtNLM"/>
    </source>
</evidence>
<dbReference type="EMBL" id="CP065592">
    <property type="protein sequence ID" value="QPQ56321.1"/>
    <property type="molecule type" value="Genomic_DNA"/>
</dbReference>
<proteinExistence type="predicted"/>
<sequence length="176" mass="18918">MFLAILFLLPAAAPAEVKVTFHSRDLGATFPHAFVSLKGVVDATGETVDTAYGFTAKTLSPAILAGSVSGKVQVETQAYVRHSKRHFTVTLPDERYHALMAVVERWRNAAQPSYNLNRANCVHFVGELAQAVGLDVTFDPKLMKKPKSFLIAVKAGNEARVEPPLGEDGGTLTAAP</sequence>
<keyword evidence="2" id="KW-1185">Reference proteome</keyword>
<evidence type="ECO:0000313" key="1">
    <source>
        <dbReference type="EMBL" id="QPQ56321.1"/>
    </source>
</evidence>
<gene>
    <name evidence="1" type="ORF">IC614_09245</name>
</gene>
<reference evidence="1 2" key="1">
    <citation type="submission" date="2020-11" db="EMBL/GenBank/DDBJ databases">
        <title>Genome seq and assembly of Sphingosinicella sp.</title>
        <authorList>
            <person name="Chhetri G."/>
        </authorList>
    </citation>
    <scope>NUCLEOTIDE SEQUENCE [LARGE SCALE GENOMIC DNA]</scope>
    <source>
        <strain evidence="1 2">UDD2</strain>
    </source>
</reference>
<evidence type="ECO:0000313" key="2">
    <source>
        <dbReference type="Proteomes" id="UP000594873"/>
    </source>
</evidence>
<accession>A0A7T2LN88</accession>
<name>A0A7T2LN88_9SPHN</name>
<protein>
    <recommendedName>
        <fullName evidence="3">DUF4105 domain-containing protein</fullName>
    </recommendedName>
</protein>
<dbReference type="AlphaFoldDB" id="A0A7T2LN88"/>
<organism evidence="1 2">
    <name type="scientific">Allosphingosinicella flava</name>
    <dbReference type="NCBI Taxonomy" id="2771430"/>
    <lineage>
        <taxon>Bacteria</taxon>
        <taxon>Pseudomonadati</taxon>
        <taxon>Pseudomonadota</taxon>
        <taxon>Alphaproteobacteria</taxon>
        <taxon>Sphingomonadales</taxon>
        <taxon>Sphingomonadaceae</taxon>
        <taxon>Allosphingosinicella</taxon>
    </lineage>
</organism>
<dbReference type="Proteomes" id="UP000594873">
    <property type="component" value="Chromosome"/>
</dbReference>
<dbReference type="KEGG" id="sflv:IC614_09245"/>